<organism evidence="3 4">
    <name type="scientific">Nocardioides islandensis</name>
    <dbReference type="NCBI Taxonomy" id="433663"/>
    <lineage>
        <taxon>Bacteria</taxon>
        <taxon>Bacillati</taxon>
        <taxon>Actinomycetota</taxon>
        <taxon>Actinomycetes</taxon>
        <taxon>Propionibacteriales</taxon>
        <taxon>Nocardioidaceae</taxon>
        <taxon>Nocardioides</taxon>
    </lineage>
</organism>
<evidence type="ECO:0000256" key="1">
    <source>
        <dbReference type="SAM" id="SignalP"/>
    </source>
</evidence>
<keyword evidence="4" id="KW-1185">Reference proteome</keyword>
<evidence type="ECO:0000313" key="4">
    <source>
        <dbReference type="Proteomes" id="UP000640489"/>
    </source>
</evidence>
<gene>
    <name evidence="3" type="ORF">ISU07_18575</name>
</gene>
<dbReference type="Proteomes" id="UP000640489">
    <property type="component" value="Unassembled WGS sequence"/>
</dbReference>
<dbReference type="Pfam" id="PF05580">
    <property type="entry name" value="Peptidase_S55"/>
    <property type="match status" value="1"/>
</dbReference>
<accession>A0A930VI16</accession>
<comment type="caution">
    <text evidence="3">The sequence shown here is derived from an EMBL/GenBank/DDBJ whole genome shotgun (WGS) entry which is preliminary data.</text>
</comment>
<dbReference type="InterPro" id="IPR008763">
    <property type="entry name" value="Peptidase_S55"/>
</dbReference>
<dbReference type="RefSeq" id="WP_194708327.1">
    <property type="nucleotide sequence ID" value="NZ_JADKPN010000013.1"/>
</dbReference>
<name>A0A930VI16_9ACTN</name>
<keyword evidence="1" id="KW-0732">Signal</keyword>
<evidence type="ECO:0000259" key="2">
    <source>
        <dbReference type="PROSITE" id="PS51494"/>
    </source>
</evidence>
<feature type="signal peptide" evidence="1">
    <location>
        <begin position="1"/>
        <end position="21"/>
    </location>
</feature>
<feature type="chain" id="PRO_5038993721" description="Peptidase S55 domain-containing protein" evidence="1">
    <location>
        <begin position="22"/>
        <end position="579"/>
    </location>
</feature>
<dbReference type="PROSITE" id="PS51494">
    <property type="entry name" value="SPOIVB"/>
    <property type="match status" value="1"/>
</dbReference>
<sequence>MRRPHVRGKATVALLTGLALAVPTVAIEAGLTTPASSAAPTGDCAVAYPTAEVTAGQAVHGLTVTQGTAPTAFTGEVLGVLKDGILPGIDLVMARLTSTEIDRVGGIWQGMSGSPVYAADGRLIGAVAYGFSFGASPVAGITPFPQMQAALNRGMPRTISIGGKTARLLARQAGVSRTAAQQGFEQLPTPLAVGGVSASILNRKPTRPYQPKAAYPVGNASAAPAAPTADNIVAGGNLGVTYSTGDITQGAFGTVTSVCNGLVRGFGHPFNLLGQTTYAMTGADTLYIQEDPVGPPFTVANFGPPVGTINQDRTTGVSGPLGTLPTGATVTSILTHGATTRISSSTVTVQEALAQTTNYALVVNHQRVLDAFPPGAEQQAWTITGHQGATPFTLHAGNRYADANDITGMAQWDLPDLVWILGFVPDVTIDSVRGTAVVTDDASVFQLARAEQWTGGAWVKLSKDTPARAKAGKTLRLRLVLTNTAGNAVVPLSYEIPKSAVGQRGKLFLNPGFSFPFEQDAPPTTLAGIKKLLRNMVRTDQVRGDLSFFAPTGSIDLSKKTAPADRVISGSLRVKVFVQ</sequence>
<feature type="domain" description="Peptidase S55" evidence="2">
    <location>
        <begin position="1"/>
        <end position="163"/>
    </location>
</feature>
<proteinExistence type="predicted"/>
<reference evidence="3" key="1">
    <citation type="submission" date="2020-11" db="EMBL/GenBank/DDBJ databases">
        <title>Nocardioides sp. nov., isolated from Soil of Cynanchum wilfordii Hemsley rhizosphere.</title>
        <authorList>
            <person name="Lee J.-S."/>
            <person name="Suh M.K."/>
            <person name="Kim J.-S."/>
        </authorList>
    </citation>
    <scope>NUCLEOTIDE SEQUENCE</scope>
    <source>
        <strain evidence="3">KCTC 19275</strain>
    </source>
</reference>
<evidence type="ECO:0000313" key="3">
    <source>
        <dbReference type="EMBL" id="MBF4765140.1"/>
    </source>
</evidence>
<protein>
    <recommendedName>
        <fullName evidence="2">Peptidase S55 domain-containing protein</fullName>
    </recommendedName>
</protein>
<dbReference type="AlphaFoldDB" id="A0A930VI16"/>
<dbReference type="EMBL" id="JADKPN010000013">
    <property type="protein sequence ID" value="MBF4765140.1"/>
    <property type="molecule type" value="Genomic_DNA"/>
</dbReference>